<reference evidence="1" key="1">
    <citation type="journal article" date="2020" name="Nature">
        <title>Giant virus diversity and host interactions through global metagenomics.</title>
        <authorList>
            <person name="Schulz F."/>
            <person name="Roux S."/>
            <person name="Paez-Espino D."/>
            <person name="Jungbluth S."/>
            <person name="Walsh D.A."/>
            <person name="Denef V.J."/>
            <person name="McMahon K.D."/>
            <person name="Konstantinidis K.T."/>
            <person name="Eloe-Fadrosh E.A."/>
            <person name="Kyrpides N.C."/>
            <person name="Woyke T."/>
        </authorList>
    </citation>
    <scope>NUCLEOTIDE SEQUENCE</scope>
    <source>
        <strain evidence="1">GVMAG-S-1038524-41</strain>
    </source>
</reference>
<name>A0A6C0JQX3_9ZZZZ</name>
<dbReference type="AlphaFoldDB" id="A0A6C0JQX3"/>
<evidence type="ECO:0000313" key="1">
    <source>
        <dbReference type="EMBL" id="QHU07070.1"/>
    </source>
</evidence>
<sequence>MYKLFGTPINQLTVTQTIFLYKRIFSYNRIVDENGLQTGIVTPKSLCSTVLLSPDDGDIYFNDWFVKFTRNNCAIQEGAPLLYTRDTATKYKGEDVFSYSLVLNKKKIKIIQLHMEYILRLETILIYYL</sequence>
<protein>
    <submittedName>
        <fullName evidence="1">Uncharacterized protein</fullName>
    </submittedName>
</protein>
<proteinExistence type="predicted"/>
<dbReference type="EMBL" id="MN740672">
    <property type="protein sequence ID" value="QHU07070.1"/>
    <property type="molecule type" value="Genomic_DNA"/>
</dbReference>
<organism evidence="1">
    <name type="scientific">viral metagenome</name>
    <dbReference type="NCBI Taxonomy" id="1070528"/>
    <lineage>
        <taxon>unclassified sequences</taxon>
        <taxon>metagenomes</taxon>
        <taxon>organismal metagenomes</taxon>
    </lineage>
</organism>
<accession>A0A6C0JQX3</accession>